<dbReference type="SUPFAM" id="SSF53850">
    <property type="entry name" value="Periplasmic binding protein-like II"/>
    <property type="match status" value="1"/>
</dbReference>
<keyword evidence="6" id="KW-0997">Cell inner membrane</keyword>
<keyword evidence="7" id="KW-0732">Signal</keyword>
<organism evidence="9 10">
    <name type="scientific">Streptomyces violarus</name>
    <dbReference type="NCBI Taxonomy" id="67380"/>
    <lineage>
        <taxon>Bacteria</taxon>
        <taxon>Bacillati</taxon>
        <taxon>Actinomycetota</taxon>
        <taxon>Actinomycetes</taxon>
        <taxon>Kitasatosporales</taxon>
        <taxon>Streptomycetaceae</taxon>
        <taxon>Streptomyces</taxon>
    </lineage>
</organism>
<dbReference type="Pfam" id="PF13379">
    <property type="entry name" value="NMT1_2"/>
    <property type="match status" value="1"/>
</dbReference>
<dbReference type="PROSITE" id="PS51257">
    <property type="entry name" value="PROKAR_LIPOPROTEIN"/>
    <property type="match status" value="1"/>
</dbReference>
<evidence type="ECO:0000256" key="2">
    <source>
        <dbReference type="ARBA" id="ARBA00004533"/>
    </source>
</evidence>
<dbReference type="CDD" id="cd13553">
    <property type="entry name" value="PBP2_NrtA_CpmA_like"/>
    <property type="match status" value="1"/>
</dbReference>
<dbReference type="InterPro" id="IPR010067">
    <property type="entry name" value="ABC_SsuA_sub-bd"/>
</dbReference>
<keyword evidence="10" id="KW-1185">Reference proteome</keyword>
<sequence length="370" mass="38634">MRSAPSPLGPLTRLAAAAVVLTVALSLLAGCGYGKNRPTTAGAAGPPARGPQLSVDTVRIGYLPNLTHATALVGLERGFFARELKGTKVAPRTFNAGPTVIEALNAGSVDIAWTGPSPAINGYLRSGGDALRIVAGSASGGVRLVVNPDRIRSLNEVKGKRIATPQLGNTQDVAFLHWAASRGWKIDPTTGRGDVSLVRTDNRVTVDAFRSGSLDGAWVPEPTASILVAQGARVLLDEADLWPGRRFVTTNVIVSPAFLAKHPDVVDAVVRASVAANTWIADRPREARTAAGAHLKRLTGQALPAGVLDAAWRGITFTNDPLAPTLRAQARHAARLGLLESADLTGIYDLGPLNRSLRSAGLPLITQSAP</sequence>
<dbReference type="PANTHER" id="PTHR30024:SF47">
    <property type="entry name" value="TAURINE-BINDING PERIPLASMIC PROTEIN"/>
    <property type="match status" value="1"/>
</dbReference>
<evidence type="ECO:0000313" key="10">
    <source>
        <dbReference type="Proteomes" id="UP000572907"/>
    </source>
</evidence>
<dbReference type="Gene3D" id="3.40.190.10">
    <property type="entry name" value="Periplasmic binding protein-like II"/>
    <property type="match status" value="2"/>
</dbReference>
<evidence type="ECO:0000256" key="4">
    <source>
        <dbReference type="ARBA" id="ARBA00022448"/>
    </source>
</evidence>
<dbReference type="GO" id="GO:0005886">
    <property type="term" value="C:plasma membrane"/>
    <property type="evidence" value="ECO:0007669"/>
    <property type="project" value="UniProtKB-SubCell"/>
</dbReference>
<comment type="caution">
    <text evidence="9">The sequence shown here is derived from an EMBL/GenBank/DDBJ whole genome shotgun (WGS) entry which is preliminary data.</text>
</comment>
<evidence type="ECO:0000256" key="5">
    <source>
        <dbReference type="ARBA" id="ARBA00022475"/>
    </source>
</evidence>
<keyword evidence="4" id="KW-0813">Transport</keyword>
<dbReference type="PANTHER" id="PTHR30024">
    <property type="entry name" value="ALIPHATIC SULFONATES-BINDING PROTEIN-RELATED"/>
    <property type="match status" value="1"/>
</dbReference>
<keyword evidence="5" id="KW-1003">Cell membrane</keyword>
<evidence type="ECO:0000313" key="9">
    <source>
        <dbReference type="EMBL" id="MBB3074518.1"/>
    </source>
</evidence>
<evidence type="ECO:0000256" key="1">
    <source>
        <dbReference type="ARBA" id="ARBA00004418"/>
    </source>
</evidence>
<accession>A0A7W4ZL53</accession>
<reference evidence="9 10" key="1">
    <citation type="submission" date="2020-08" db="EMBL/GenBank/DDBJ databases">
        <title>Genomic Encyclopedia of Type Strains, Phase III (KMG-III): the genomes of soil and plant-associated and newly described type strains.</title>
        <authorList>
            <person name="Whitman W."/>
        </authorList>
    </citation>
    <scope>NUCLEOTIDE SEQUENCE [LARGE SCALE GENOMIC DNA]</scope>
    <source>
        <strain evidence="9 10">CECT 3237</strain>
    </source>
</reference>
<protein>
    <submittedName>
        <fullName evidence="9">NitT/TauT family transport system substrate-binding protein</fullName>
    </submittedName>
</protein>
<evidence type="ECO:0000256" key="7">
    <source>
        <dbReference type="ARBA" id="ARBA00022729"/>
    </source>
</evidence>
<evidence type="ECO:0000256" key="8">
    <source>
        <dbReference type="ARBA" id="ARBA00023136"/>
    </source>
</evidence>
<dbReference type="GO" id="GO:0042597">
    <property type="term" value="C:periplasmic space"/>
    <property type="evidence" value="ECO:0007669"/>
    <property type="project" value="UniProtKB-SubCell"/>
</dbReference>
<evidence type="ECO:0000256" key="6">
    <source>
        <dbReference type="ARBA" id="ARBA00022519"/>
    </source>
</evidence>
<dbReference type="RefSeq" id="WP_184588058.1">
    <property type="nucleotide sequence ID" value="NZ_BMUP01000001.1"/>
</dbReference>
<dbReference type="Proteomes" id="UP000572907">
    <property type="component" value="Unassembled WGS sequence"/>
</dbReference>
<proteinExistence type="inferred from homology"/>
<dbReference type="GO" id="GO:0042626">
    <property type="term" value="F:ATPase-coupled transmembrane transporter activity"/>
    <property type="evidence" value="ECO:0007669"/>
    <property type="project" value="InterPro"/>
</dbReference>
<comment type="subcellular location">
    <subcellularLocation>
        <location evidence="2">Cell inner membrane</location>
    </subcellularLocation>
    <subcellularLocation>
        <location evidence="1">Periplasm</location>
    </subcellularLocation>
</comment>
<keyword evidence="8" id="KW-0472">Membrane</keyword>
<name>A0A7W4ZL53_9ACTN</name>
<dbReference type="EMBL" id="JACHXE010000001">
    <property type="protein sequence ID" value="MBB3074518.1"/>
    <property type="molecule type" value="Genomic_DNA"/>
</dbReference>
<comment type="similarity">
    <text evidence="3">Belongs to the bacterial solute-binding protein SsuA/TauA family.</text>
</comment>
<dbReference type="NCBIfam" id="TIGR01728">
    <property type="entry name" value="SsuA_fam"/>
    <property type="match status" value="1"/>
</dbReference>
<gene>
    <name evidence="9" type="ORF">FHS41_000987</name>
</gene>
<dbReference type="InterPro" id="IPR044527">
    <property type="entry name" value="NrtA/CpmA_ABC-bd_dom"/>
</dbReference>
<dbReference type="AlphaFoldDB" id="A0A7W4ZL53"/>
<evidence type="ECO:0000256" key="3">
    <source>
        <dbReference type="ARBA" id="ARBA00010742"/>
    </source>
</evidence>